<feature type="region of interest" description="Disordered" evidence="2">
    <location>
        <begin position="16"/>
        <end position="37"/>
    </location>
</feature>
<dbReference type="Proteomes" id="UP000198583">
    <property type="component" value="Unassembled WGS sequence"/>
</dbReference>
<evidence type="ECO:0000313" key="4">
    <source>
        <dbReference type="EMBL" id="SFR06122.1"/>
    </source>
</evidence>
<gene>
    <name evidence="4" type="ORF">SAMN04488564_102955</name>
</gene>
<dbReference type="SUPFAM" id="SSF53474">
    <property type="entry name" value="alpha/beta-Hydrolases"/>
    <property type="match status" value="1"/>
</dbReference>
<dbReference type="PANTHER" id="PTHR48081">
    <property type="entry name" value="AB HYDROLASE SUPERFAMILY PROTEIN C4A8.06C"/>
    <property type="match status" value="1"/>
</dbReference>
<dbReference type="AlphaFoldDB" id="A0A1I6DL91"/>
<dbReference type="RefSeq" id="WP_093590220.1">
    <property type="nucleotide sequence ID" value="NZ_FOYL01000002.1"/>
</dbReference>
<evidence type="ECO:0000313" key="5">
    <source>
        <dbReference type="Proteomes" id="UP000198583"/>
    </source>
</evidence>
<protein>
    <submittedName>
        <fullName evidence="4">Acetyl esterase/lipase</fullName>
    </submittedName>
</protein>
<dbReference type="Pfam" id="PF07859">
    <property type="entry name" value="Abhydrolase_3"/>
    <property type="match status" value="1"/>
</dbReference>
<dbReference type="PANTHER" id="PTHR48081:SF8">
    <property type="entry name" value="ALPHA_BETA HYDROLASE FOLD-3 DOMAIN-CONTAINING PROTEIN-RELATED"/>
    <property type="match status" value="1"/>
</dbReference>
<feature type="compositionally biased region" description="Basic and acidic residues" evidence="2">
    <location>
        <begin position="16"/>
        <end position="27"/>
    </location>
</feature>
<dbReference type="OrthoDB" id="128186at2"/>
<evidence type="ECO:0000259" key="3">
    <source>
        <dbReference type="Pfam" id="PF07859"/>
    </source>
</evidence>
<sequence>MRLESFIDPKLAAHVEESRRTNAERGMRRGPSNPGELREFRTEAPDDNTLIEADGRQVPIRILHPTSAPRGVYLDFHGGGFYLGSAAQDDARNQRLADALGIVVVSVDYRLAPEHPWPAAPDDAETAAHWLLDNAGERFGTDRLAIGGFSAGSTLAVTTLLRLRDQGKAARFSGAVLQFGTYDVSGLTPAGRLIADEYFIEAYAGHVPDRTIPDLSPVFADLRGLPPFLMVVGDQDVILEDNLAMAARVVGAGGEVDLKVYPESRHGFTNRDNGMARAAWHDIEQWLGEHLNSAQG</sequence>
<dbReference type="STRING" id="84724.SAMN04488564_102955"/>
<dbReference type="InterPro" id="IPR013094">
    <property type="entry name" value="AB_hydrolase_3"/>
</dbReference>
<feature type="domain" description="Alpha/beta hydrolase fold-3" evidence="3">
    <location>
        <begin position="74"/>
        <end position="269"/>
    </location>
</feature>
<keyword evidence="1" id="KW-0378">Hydrolase</keyword>
<evidence type="ECO:0000256" key="1">
    <source>
        <dbReference type="ARBA" id="ARBA00022801"/>
    </source>
</evidence>
<dbReference type="GO" id="GO:0016787">
    <property type="term" value="F:hydrolase activity"/>
    <property type="evidence" value="ECO:0007669"/>
    <property type="project" value="UniProtKB-KW"/>
</dbReference>
<organism evidence="4 5">
    <name type="scientific">Lentzea waywayandensis</name>
    <dbReference type="NCBI Taxonomy" id="84724"/>
    <lineage>
        <taxon>Bacteria</taxon>
        <taxon>Bacillati</taxon>
        <taxon>Actinomycetota</taxon>
        <taxon>Actinomycetes</taxon>
        <taxon>Pseudonocardiales</taxon>
        <taxon>Pseudonocardiaceae</taxon>
        <taxon>Lentzea</taxon>
    </lineage>
</organism>
<reference evidence="5" key="1">
    <citation type="submission" date="2016-10" db="EMBL/GenBank/DDBJ databases">
        <authorList>
            <person name="Varghese N."/>
            <person name="Submissions S."/>
        </authorList>
    </citation>
    <scope>NUCLEOTIDE SEQUENCE [LARGE SCALE GENOMIC DNA]</scope>
    <source>
        <strain evidence="5">DSM 44232</strain>
    </source>
</reference>
<evidence type="ECO:0000256" key="2">
    <source>
        <dbReference type="SAM" id="MobiDB-lite"/>
    </source>
</evidence>
<accession>A0A1I6DL91</accession>
<dbReference type="Gene3D" id="3.40.50.1820">
    <property type="entry name" value="alpha/beta hydrolase"/>
    <property type="match status" value="1"/>
</dbReference>
<name>A0A1I6DL91_9PSEU</name>
<dbReference type="EMBL" id="FOYL01000002">
    <property type="protein sequence ID" value="SFR06122.1"/>
    <property type="molecule type" value="Genomic_DNA"/>
</dbReference>
<dbReference type="InterPro" id="IPR050300">
    <property type="entry name" value="GDXG_lipolytic_enzyme"/>
</dbReference>
<proteinExistence type="predicted"/>
<dbReference type="InterPro" id="IPR029058">
    <property type="entry name" value="AB_hydrolase_fold"/>
</dbReference>
<keyword evidence="5" id="KW-1185">Reference proteome</keyword>